<keyword evidence="3" id="KW-0808">Transferase</keyword>
<evidence type="ECO:0000256" key="3">
    <source>
        <dbReference type="ARBA" id="ARBA00022679"/>
    </source>
</evidence>
<dbReference type="SUPFAM" id="SSF53448">
    <property type="entry name" value="Nucleotide-diphospho-sugar transferases"/>
    <property type="match status" value="1"/>
</dbReference>
<keyword evidence="6" id="KW-1133">Transmembrane helix</keyword>
<dbReference type="Gene3D" id="3.90.550.10">
    <property type="entry name" value="Spore Coat Polysaccharide Biosynthesis Protein SpsA, Chain A"/>
    <property type="match status" value="1"/>
</dbReference>
<dbReference type="CDD" id="cd04187">
    <property type="entry name" value="DPM1_like_bac"/>
    <property type="match status" value="1"/>
</dbReference>
<dbReference type="InterPro" id="IPR029044">
    <property type="entry name" value="Nucleotide-diphossugar_trans"/>
</dbReference>
<feature type="non-terminal residue" evidence="9">
    <location>
        <position position="191"/>
    </location>
</feature>
<dbReference type="InterPro" id="IPR001173">
    <property type="entry name" value="Glyco_trans_2-like"/>
</dbReference>
<evidence type="ECO:0000259" key="8">
    <source>
        <dbReference type="Pfam" id="PF00535"/>
    </source>
</evidence>
<organism evidence="9">
    <name type="scientific">marine metagenome</name>
    <dbReference type="NCBI Taxonomy" id="408172"/>
    <lineage>
        <taxon>unclassified sequences</taxon>
        <taxon>metagenomes</taxon>
        <taxon>ecological metagenomes</taxon>
    </lineage>
</organism>
<dbReference type="GO" id="GO:0005886">
    <property type="term" value="C:plasma membrane"/>
    <property type="evidence" value="ECO:0007669"/>
    <property type="project" value="TreeGrafter"/>
</dbReference>
<evidence type="ECO:0000256" key="7">
    <source>
        <dbReference type="ARBA" id="ARBA00023136"/>
    </source>
</evidence>
<reference evidence="9" key="1">
    <citation type="submission" date="2018-05" db="EMBL/GenBank/DDBJ databases">
        <authorList>
            <person name="Lanie J.A."/>
            <person name="Ng W.-L."/>
            <person name="Kazmierczak K.M."/>
            <person name="Andrzejewski T.M."/>
            <person name="Davidsen T.M."/>
            <person name="Wayne K.J."/>
            <person name="Tettelin H."/>
            <person name="Glass J.I."/>
            <person name="Rusch D."/>
            <person name="Podicherti R."/>
            <person name="Tsui H.-C.T."/>
            <person name="Winkler M.E."/>
        </authorList>
    </citation>
    <scope>NUCLEOTIDE SEQUENCE</scope>
</reference>
<dbReference type="InterPro" id="IPR050256">
    <property type="entry name" value="Glycosyltransferase_2"/>
</dbReference>
<proteinExistence type="predicted"/>
<dbReference type="PANTHER" id="PTHR48090">
    <property type="entry name" value="UNDECAPRENYL-PHOSPHATE 4-DEOXY-4-FORMAMIDO-L-ARABINOSE TRANSFERASE-RELATED"/>
    <property type="match status" value="1"/>
</dbReference>
<feature type="domain" description="Glycosyltransferase 2-like" evidence="8">
    <location>
        <begin position="10"/>
        <end position="173"/>
    </location>
</feature>
<name>A0A383CXG4_9ZZZZ</name>
<keyword evidence="7" id="KW-0472">Membrane</keyword>
<dbReference type="GO" id="GO:0016757">
    <property type="term" value="F:glycosyltransferase activity"/>
    <property type="evidence" value="ECO:0007669"/>
    <property type="project" value="UniProtKB-KW"/>
</dbReference>
<sequence>MNKQEQTKLSIITPFFNEEESIEKFLEKLKKVTLTLENYIFEYIFIDDGSTDRTLNKLISIKKNEPNIRIIEFSRNFGKEAALTAGIDLANSEAAILMDADLEHPPEIIVDMINLWNEGFDIVLAQREDRSDETFIKKQLANSFYKIFNKLSSTKIPPNVGDFRLMNKASIEAVRSMTERQRFMKGILSWV</sequence>
<gene>
    <name evidence="9" type="ORF">METZ01_LOCUS489736</name>
</gene>
<evidence type="ECO:0000256" key="5">
    <source>
        <dbReference type="ARBA" id="ARBA00022985"/>
    </source>
</evidence>
<protein>
    <recommendedName>
        <fullName evidence="8">Glycosyltransferase 2-like domain-containing protein</fullName>
    </recommendedName>
</protein>
<evidence type="ECO:0000256" key="2">
    <source>
        <dbReference type="ARBA" id="ARBA00022676"/>
    </source>
</evidence>
<keyword evidence="1" id="KW-1003">Cell membrane</keyword>
<keyword evidence="4" id="KW-0812">Transmembrane</keyword>
<evidence type="ECO:0000313" key="9">
    <source>
        <dbReference type="EMBL" id="SVE36882.1"/>
    </source>
</evidence>
<dbReference type="Pfam" id="PF00535">
    <property type="entry name" value="Glycos_transf_2"/>
    <property type="match status" value="1"/>
</dbReference>
<dbReference type="AlphaFoldDB" id="A0A383CXG4"/>
<accession>A0A383CXG4</accession>
<evidence type="ECO:0000256" key="1">
    <source>
        <dbReference type="ARBA" id="ARBA00022475"/>
    </source>
</evidence>
<dbReference type="EMBL" id="UINC01212516">
    <property type="protein sequence ID" value="SVE36882.1"/>
    <property type="molecule type" value="Genomic_DNA"/>
</dbReference>
<keyword evidence="5" id="KW-0448">Lipopolysaccharide biosynthesis</keyword>
<dbReference type="GO" id="GO:0009103">
    <property type="term" value="P:lipopolysaccharide biosynthetic process"/>
    <property type="evidence" value="ECO:0007669"/>
    <property type="project" value="UniProtKB-KW"/>
</dbReference>
<evidence type="ECO:0000256" key="4">
    <source>
        <dbReference type="ARBA" id="ARBA00022692"/>
    </source>
</evidence>
<dbReference type="PANTHER" id="PTHR48090:SF3">
    <property type="entry name" value="UNDECAPRENYL-PHOSPHATE 4-DEOXY-4-FORMAMIDO-L-ARABINOSE TRANSFERASE"/>
    <property type="match status" value="1"/>
</dbReference>
<keyword evidence="2" id="KW-0328">Glycosyltransferase</keyword>
<evidence type="ECO:0000256" key="6">
    <source>
        <dbReference type="ARBA" id="ARBA00022989"/>
    </source>
</evidence>